<evidence type="ECO:0000313" key="9">
    <source>
        <dbReference type="Proteomes" id="UP001485043"/>
    </source>
</evidence>
<dbReference type="InterPro" id="IPR013154">
    <property type="entry name" value="ADH-like_N"/>
</dbReference>
<dbReference type="Proteomes" id="UP001485043">
    <property type="component" value="Unassembled WGS sequence"/>
</dbReference>
<comment type="caution">
    <text evidence="8">The sequence shown here is derived from an EMBL/GenBank/DDBJ whole genome shotgun (WGS) entry which is preliminary data.</text>
</comment>
<evidence type="ECO:0000256" key="2">
    <source>
        <dbReference type="ARBA" id="ARBA00022723"/>
    </source>
</evidence>
<gene>
    <name evidence="8" type="ORF">WJX84_005327</name>
</gene>
<dbReference type="InterPro" id="IPR011032">
    <property type="entry name" value="GroES-like_sf"/>
</dbReference>
<proteinExistence type="inferred from homology"/>
<name>A0AAW1T5J1_9CHLO</name>
<keyword evidence="3 5" id="KW-0862">Zinc</keyword>
<evidence type="ECO:0000256" key="5">
    <source>
        <dbReference type="RuleBase" id="RU361277"/>
    </source>
</evidence>
<dbReference type="PANTHER" id="PTHR42813:SF2">
    <property type="entry name" value="DEHYDROGENASE, ZINC-CONTAINING, PUTATIVE (AFU_ORTHOLOGUE AFUA_2G02810)-RELATED"/>
    <property type="match status" value="1"/>
</dbReference>
<feature type="domain" description="Alcohol dehydrogenase-like N-terminal" evidence="7">
    <location>
        <begin position="100"/>
        <end position="215"/>
    </location>
</feature>
<protein>
    <recommendedName>
        <fullName evidence="10">Alcohol dehydrogenase</fullName>
    </recommendedName>
</protein>
<dbReference type="InterPro" id="IPR013149">
    <property type="entry name" value="ADH-like_C"/>
</dbReference>
<dbReference type="SUPFAM" id="SSF50129">
    <property type="entry name" value="GroES-like"/>
    <property type="match status" value="1"/>
</dbReference>
<keyword evidence="9" id="KW-1185">Reference proteome</keyword>
<evidence type="ECO:0000259" key="7">
    <source>
        <dbReference type="Pfam" id="PF08240"/>
    </source>
</evidence>
<feature type="domain" description="Alcohol dehydrogenase-like C-terminal" evidence="6">
    <location>
        <begin position="264"/>
        <end position="364"/>
    </location>
</feature>
<organism evidence="8 9">
    <name type="scientific">Apatococcus fuscideae</name>
    <dbReference type="NCBI Taxonomy" id="2026836"/>
    <lineage>
        <taxon>Eukaryota</taxon>
        <taxon>Viridiplantae</taxon>
        <taxon>Chlorophyta</taxon>
        <taxon>core chlorophytes</taxon>
        <taxon>Trebouxiophyceae</taxon>
        <taxon>Chlorellales</taxon>
        <taxon>Chlorellaceae</taxon>
        <taxon>Apatococcus</taxon>
    </lineage>
</organism>
<comment type="similarity">
    <text evidence="5">Belongs to the zinc-containing alcohol dehydrogenase family.</text>
</comment>
<evidence type="ECO:0000256" key="1">
    <source>
        <dbReference type="ARBA" id="ARBA00001947"/>
    </source>
</evidence>
<evidence type="ECO:0000256" key="3">
    <source>
        <dbReference type="ARBA" id="ARBA00022833"/>
    </source>
</evidence>
<evidence type="ECO:0000259" key="6">
    <source>
        <dbReference type="Pfam" id="PF00107"/>
    </source>
</evidence>
<reference evidence="8 9" key="1">
    <citation type="journal article" date="2024" name="Nat. Commun.">
        <title>Phylogenomics reveals the evolutionary origins of lichenization in chlorophyte algae.</title>
        <authorList>
            <person name="Puginier C."/>
            <person name="Libourel C."/>
            <person name="Otte J."/>
            <person name="Skaloud P."/>
            <person name="Haon M."/>
            <person name="Grisel S."/>
            <person name="Petersen M."/>
            <person name="Berrin J.G."/>
            <person name="Delaux P.M."/>
            <person name="Dal Grande F."/>
            <person name="Keller J."/>
        </authorList>
    </citation>
    <scope>NUCLEOTIDE SEQUENCE [LARGE SCALE GENOMIC DNA]</scope>
    <source>
        <strain evidence="8 9">SAG 2523</strain>
    </source>
</reference>
<dbReference type="Pfam" id="PF08240">
    <property type="entry name" value="ADH_N"/>
    <property type="match status" value="1"/>
</dbReference>
<dbReference type="GO" id="GO:0008270">
    <property type="term" value="F:zinc ion binding"/>
    <property type="evidence" value="ECO:0007669"/>
    <property type="project" value="InterPro"/>
</dbReference>
<sequence>MLPVLLRQSQRSTCKLVCLAGAAVEKVEHLSSGVLDLWSHQQPGVLGLRASGQALRTIVHTSVSHKQAAYDSQATMDAVTFHGPRDMRVSRRPVPVLQQPTDIVVKVKLASICGSDMHPYAGRGVQLDAGIIFGHEFVGEVVDVGSEVKNTKIGDRVASAFTSSCGSCFYCSHDLTCRCSHEEAGRFGYIIDGNGPQGIQAEFARVPLADSTVVPVHDSVTDIEALMLGDILPTGWYCAAKADVEPMAKKHGDGISAAVVGCGPVGLMAILAAQAQGATHVFAVDKVPDRLELAKQFGAEPINGEDVDAAIAAVKDATGGRGVDCAMEAVGHQATVNMSFNMLRMGGTLSSVGLHTDEEFKAFTPWDGYNKNITYRNGRCPARVYMDDIHKLVKNKHWGDPFPGEKLITHRVSLHDEAAVREVYDKFERRIDNCTKVLLIP</sequence>
<evidence type="ECO:0008006" key="10">
    <source>
        <dbReference type="Google" id="ProtNLM"/>
    </source>
</evidence>
<dbReference type="Gene3D" id="3.90.180.10">
    <property type="entry name" value="Medium-chain alcohol dehydrogenases, catalytic domain"/>
    <property type="match status" value="1"/>
</dbReference>
<keyword evidence="2 5" id="KW-0479">Metal-binding</keyword>
<dbReference type="GO" id="GO:0016491">
    <property type="term" value="F:oxidoreductase activity"/>
    <property type="evidence" value="ECO:0007669"/>
    <property type="project" value="UniProtKB-KW"/>
</dbReference>
<dbReference type="AlphaFoldDB" id="A0AAW1T5J1"/>
<comment type="cofactor">
    <cofactor evidence="1 5">
        <name>Zn(2+)</name>
        <dbReference type="ChEBI" id="CHEBI:29105"/>
    </cofactor>
</comment>
<dbReference type="SUPFAM" id="SSF51735">
    <property type="entry name" value="NAD(P)-binding Rossmann-fold domains"/>
    <property type="match status" value="1"/>
</dbReference>
<dbReference type="InterPro" id="IPR036291">
    <property type="entry name" value="NAD(P)-bd_dom_sf"/>
</dbReference>
<evidence type="ECO:0000256" key="4">
    <source>
        <dbReference type="ARBA" id="ARBA00023002"/>
    </source>
</evidence>
<evidence type="ECO:0000313" key="8">
    <source>
        <dbReference type="EMBL" id="KAK9864088.1"/>
    </source>
</evidence>
<dbReference type="Pfam" id="PF00107">
    <property type="entry name" value="ADH_zinc_N"/>
    <property type="match status" value="1"/>
</dbReference>
<dbReference type="PROSITE" id="PS00059">
    <property type="entry name" value="ADH_ZINC"/>
    <property type="match status" value="1"/>
</dbReference>
<dbReference type="InterPro" id="IPR002328">
    <property type="entry name" value="ADH_Zn_CS"/>
</dbReference>
<keyword evidence="4" id="KW-0560">Oxidoreductase</keyword>
<dbReference type="PANTHER" id="PTHR42813">
    <property type="entry name" value="ZINC-TYPE ALCOHOL DEHYDROGENASE-LIKE"/>
    <property type="match status" value="1"/>
</dbReference>
<dbReference type="Gene3D" id="3.40.50.720">
    <property type="entry name" value="NAD(P)-binding Rossmann-like Domain"/>
    <property type="match status" value="1"/>
</dbReference>
<accession>A0AAW1T5J1</accession>
<dbReference type="EMBL" id="JALJOV010000394">
    <property type="protein sequence ID" value="KAK9864088.1"/>
    <property type="molecule type" value="Genomic_DNA"/>
</dbReference>